<keyword evidence="3" id="KW-1185">Reference proteome</keyword>
<keyword evidence="1" id="KW-0732">Signal</keyword>
<accession>A0A5D3A634</accession>
<feature type="non-terminal residue" evidence="2">
    <location>
        <position position="1"/>
    </location>
</feature>
<dbReference type="Proteomes" id="UP000323597">
    <property type="component" value="Chromosome A02"/>
</dbReference>
<proteinExistence type="predicted"/>
<protein>
    <submittedName>
        <fullName evidence="2">Uncharacterized protein</fullName>
    </submittedName>
</protein>
<feature type="chain" id="PRO_5022794184" evidence="1">
    <location>
        <begin position="18"/>
        <end position="105"/>
    </location>
</feature>
<feature type="signal peptide" evidence="1">
    <location>
        <begin position="1"/>
        <end position="17"/>
    </location>
</feature>
<gene>
    <name evidence="2" type="ORF">E1A91_A02G058400v1</name>
</gene>
<evidence type="ECO:0000313" key="3">
    <source>
        <dbReference type="Proteomes" id="UP000323597"/>
    </source>
</evidence>
<sequence>FFGYPLLIFFSFPFTLKICPQISHFQQHQFNTPTPITLLFPFHFTALNSPTIATPFHFCTEFTFPLFDLELSIKIDLSINTHLRIDLLVYRLLLSSLVTRKNYSS</sequence>
<evidence type="ECO:0000256" key="1">
    <source>
        <dbReference type="SAM" id="SignalP"/>
    </source>
</evidence>
<organism evidence="2 3">
    <name type="scientific">Gossypium mustelinum</name>
    <name type="common">Cotton</name>
    <name type="synonym">Gossypium caicoense</name>
    <dbReference type="NCBI Taxonomy" id="34275"/>
    <lineage>
        <taxon>Eukaryota</taxon>
        <taxon>Viridiplantae</taxon>
        <taxon>Streptophyta</taxon>
        <taxon>Embryophyta</taxon>
        <taxon>Tracheophyta</taxon>
        <taxon>Spermatophyta</taxon>
        <taxon>Magnoliopsida</taxon>
        <taxon>eudicotyledons</taxon>
        <taxon>Gunneridae</taxon>
        <taxon>Pentapetalae</taxon>
        <taxon>rosids</taxon>
        <taxon>malvids</taxon>
        <taxon>Malvales</taxon>
        <taxon>Malvaceae</taxon>
        <taxon>Malvoideae</taxon>
        <taxon>Gossypium</taxon>
    </lineage>
</organism>
<dbReference type="AlphaFoldDB" id="A0A5D3A634"/>
<dbReference type="EMBL" id="CM017637">
    <property type="protein sequence ID" value="TYJ45470.1"/>
    <property type="molecule type" value="Genomic_DNA"/>
</dbReference>
<reference evidence="2 3" key="1">
    <citation type="submission" date="2019-07" db="EMBL/GenBank/DDBJ databases">
        <title>WGS assembly of Gossypium mustelinum.</title>
        <authorList>
            <person name="Chen Z.J."/>
            <person name="Sreedasyam A."/>
            <person name="Ando A."/>
            <person name="Song Q."/>
            <person name="De L."/>
            <person name="Hulse-Kemp A."/>
            <person name="Ding M."/>
            <person name="Ye W."/>
            <person name="Kirkbride R."/>
            <person name="Jenkins J."/>
            <person name="Plott C."/>
            <person name="Lovell J."/>
            <person name="Lin Y.-M."/>
            <person name="Vaughn R."/>
            <person name="Liu B."/>
            <person name="Li W."/>
            <person name="Simpson S."/>
            <person name="Scheffler B."/>
            <person name="Saski C."/>
            <person name="Grover C."/>
            <person name="Hu G."/>
            <person name="Conover J."/>
            <person name="Carlson J."/>
            <person name="Shu S."/>
            <person name="Boston L."/>
            <person name="Williams M."/>
            <person name="Peterson D."/>
            <person name="Mcgee K."/>
            <person name="Jones D."/>
            <person name="Wendel J."/>
            <person name="Stelly D."/>
            <person name="Grimwood J."/>
            <person name="Schmutz J."/>
        </authorList>
    </citation>
    <scope>NUCLEOTIDE SEQUENCE [LARGE SCALE GENOMIC DNA]</scope>
    <source>
        <strain evidence="2">1408120.09</strain>
    </source>
</reference>
<evidence type="ECO:0000313" key="2">
    <source>
        <dbReference type="EMBL" id="TYJ45470.1"/>
    </source>
</evidence>
<name>A0A5D3A634_GOSMU</name>